<feature type="domain" description="TOPLESS zinc finger" evidence="2">
    <location>
        <begin position="360"/>
        <end position="391"/>
    </location>
</feature>
<dbReference type="InterPro" id="IPR054080">
    <property type="entry name" value="TPR1-like_2nd"/>
</dbReference>
<feature type="coiled-coil region" evidence="1">
    <location>
        <begin position="588"/>
        <end position="622"/>
    </location>
</feature>
<dbReference type="EMBL" id="PKPP01017502">
    <property type="protein sequence ID" value="PWA36911.1"/>
    <property type="molecule type" value="Genomic_DNA"/>
</dbReference>
<name>A0A2U1KJL0_ARTAN</name>
<keyword evidence="5" id="KW-1185">Reference proteome</keyword>
<dbReference type="GO" id="GO:0006355">
    <property type="term" value="P:regulation of DNA-templated transcription"/>
    <property type="evidence" value="ECO:0007669"/>
    <property type="project" value="InterPro"/>
</dbReference>
<proteinExistence type="predicted"/>
<feature type="coiled-coil region" evidence="1">
    <location>
        <begin position="658"/>
        <end position="692"/>
    </location>
</feature>
<sequence length="701" mass="79686">MLSEFLKQKYLEALDNWLDFLVVFMLIAGYRNESAKALHILNEELKVLKPFDGELFSDMTNLLMIENIRKERAKALDILNEELKTSMRSYTIIGKKSVFWENAQLSMYTDDVTARGVLASELKKLIEMNPELRHKCQLPTVNNSRLRLLVNQSLKWQHQLCQNPNSDPDITSILVDHSCGPQNVAQGQVHVANEFSSILRSGGLQLANNVNEVDGSVSHMNVEAQAEQMALVPWFPINQLFLILLVSPQNQNNSWFTTKPTQLPGFTTKPKQLPGLPQNQHNFLEVDICDAILGSFQSVSLISSLANTPLAVSSSVYNLKEYNKGQLNERAKALDILSEELKVLKQFDGELFSDMTNLLMIENISLKWQHQLCQKPNSDPDITSILVDHSCGPQSAAQGQVHVANEFSSIRRSGGLQLDQRDMNTQSLSLTVDPKKPRTSRIRGSRVSEYSRPLNPAFKDVKTFIDFKIIYGGLCIDNELSEELRSSYYRLCFQKMQFLHDGLPEGMCPKLVAGMIGETVSIAAKIKNTKFTTDKEELETWDSILRAFELLGMKVGFLRDRKHLLATFLFESEAEPDIQSYVKSKYELERVESKIPKVEEKLKALKESAKKCANVLDSLRHKVETHENIFKKHLLATFLFESEAEPDIQSYVKSKYELERVESKIPKVEEKLKALKESAKKCANVLDSLRHKVETLENIFK</sequence>
<evidence type="ECO:0000256" key="1">
    <source>
        <dbReference type="SAM" id="Coils"/>
    </source>
</evidence>
<accession>A0A2U1KJL0</accession>
<evidence type="ECO:0000313" key="4">
    <source>
        <dbReference type="EMBL" id="PWA36911.1"/>
    </source>
</evidence>
<feature type="domain" description="TPR1-like CTLH-containing" evidence="3">
    <location>
        <begin position="69"/>
        <end position="135"/>
    </location>
</feature>
<dbReference type="PANTHER" id="PTHR44083">
    <property type="entry name" value="TOPLESS-RELATED PROTEIN 1-RELATED"/>
    <property type="match status" value="1"/>
</dbReference>
<dbReference type="STRING" id="35608.A0A2U1KJL0"/>
<evidence type="ECO:0000259" key="3">
    <source>
        <dbReference type="Pfam" id="PF21889"/>
    </source>
</evidence>
<gene>
    <name evidence="4" type="ORF">CTI12_AA595400</name>
</gene>
<comment type="caution">
    <text evidence="4">The sequence shown here is derived from an EMBL/GenBank/DDBJ whole genome shotgun (WGS) entry which is preliminary data.</text>
</comment>
<dbReference type="AlphaFoldDB" id="A0A2U1KJL0"/>
<dbReference type="Pfam" id="PF21889">
    <property type="entry name" value="TPR1-like_2nd"/>
    <property type="match status" value="1"/>
</dbReference>
<dbReference type="PANTHER" id="PTHR44083:SF48">
    <property type="entry name" value="TOPLESS-RELATED PROTEIN 4"/>
    <property type="match status" value="1"/>
</dbReference>
<dbReference type="Proteomes" id="UP000245207">
    <property type="component" value="Unassembled WGS sequence"/>
</dbReference>
<evidence type="ECO:0000313" key="5">
    <source>
        <dbReference type="Proteomes" id="UP000245207"/>
    </source>
</evidence>
<protein>
    <submittedName>
        <fullName evidence="4">B3 DNA binding domain-containing protein</fullName>
    </submittedName>
</protein>
<keyword evidence="1" id="KW-0175">Coiled coil</keyword>
<evidence type="ECO:0000259" key="2">
    <source>
        <dbReference type="Pfam" id="PF21359"/>
    </source>
</evidence>
<reference evidence="4 5" key="1">
    <citation type="journal article" date="2018" name="Mol. Plant">
        <title>The genome of Artemisia annua provides insight into the evolution of Asteraceae family and artemisinin biosynthesis.</title>
        <authorList>
            <person name="Shen Q."/>
            <person name="Zhang L."/>
            <person name="Liao Z."/>
            <person name="Wang S."/>
            <person name="Yan T."/>
            <person name="Shi P."/>
            <person name="Liu M."/>
            <person name="Fu X."/>
            <person name="Pan Q."/>
            <person name="Wang Y."/>
            <person name="Lv Z."/>
            <person name="Lu X."/>
            <person name="Zhang F."/>
            <person name="Jiang W."/>
            <person name="Ma Y."/>
            <person name="Chen M."/>
            <person name="Hao X."/>
            <person name="Li L."/>
            <person name="Tang Y."/>
            <person name="Lv G."/>
            <person name="Zhou Y."/>
            <person name="Sun X."/>
            <person name="Brodelius P.E."/>
            <person name="Rose J.K.C."/>
            <person name="Tang K."/>
        </authorList>
    </citation>
    <scope>NUCLEOTIDE SEQUENCE [LARGE SCALE GENOMIC DNA]</scope>
    <source>
        <strain evidence="5">cv. Huhao1</strain>
        <tissue evidence="4">Leaf</tissue>
    </source>
</reference>
<dbReference type="InterPro" id="IPR048419">
    <property type="entry name" value="Topless_Znf"/>
</dbReference>
<dbReference type="InterPro" id="IPR027728">
    <property type="entry name" value="Topless_fam"/>
</dbReference>
<dbReference type="Pfam" id="PF21359">
    <property type="entry name" value="zf_topless"/>
    <property type="match status" value="2"/>
</dbReference>
<feature type="domain" description="TOPLESS zinc finger" evidence="2">
    <location>
        <begin position="139"/>
        <end position="179"/>
    </location>
</feature>
<organism evidence="4 5">
    <name type="scientific">Artemisia annua</name>
    <name type="common">Sweet wormwood</name>
    <dbReference type="NCBI Taxonomy" id="35608"/>
    <lineage>
        <taxon>Eukaryota</taxon>
        <taxon>Viridiplantae</taxon>
        <taxon>Streptophyta</taxon>
        <taxon>Embryophyta</taxon>
        <taxon>Tracheophyta</taxon>
        <taxon>Spermatophyta</taxon>
        <taxon>Magnoliopsida</taxon>
        <taxon>eudicotyledons</taxon>
        <taxon>Gunneridae</taxon>
        <taxon>Pentapetalae</taxon>
        <taxon>asterids</taxon>
        <taxon>campanulids</taxon>
        <taxon>Asterales</taxon>
        <taxon>Asteraceae</taxon>
        <taxon>Asteroideae</taxon>
        <taxon>Anthemideae</taxon>
        <taxon>Artemisiinae</taxon>
        <taxon>Artemisia</taxon>
    </lineage>
</organism>